<evidence type="ECO:0008006" key="4">
    <source>
        <dbReference type="Google" id="ProtNLM"/>
    </source>
</evidence>
<evidence type="ECO:0000313" key="3">
    <source>
        <dbReference type="Proteomes" id="UP000824998"/>
    </source>
</evidence>
<evidence type="ECO:0000256" key="1">
    <source>
        <dbReference type="SAM" id="MobiDB-lite"/>
    </source>
</evidence>
<reference evidence="2" key="1">
    <citation type="journal article" date="2021" name="IMA Fungus">
        <title>Genomic characterization of three marine fungi, including Emericellopsis atlantica sp. nov. with signatures of a generalist lifestyle and marine biomass degradation.</title>
        <authorList>
            <person name="Hagestad O.C."/>
            <person name="Hou L."/>
            <person name="Andersen J.H."/>
            <person name="Hansen E.H."/>
            <person name="Altermark B."/>
            <person name="Li C."/>
            <person name="Kuhnert E."/>
            <person name="Cox R.J."/>
            <person name="Crous P.W."/>
            <person name="Spatafora J.W."/>
            <person name="Lail K."/>
            <person name="Amirebrahimi M."/>
            <person name="Lipzen A."/>
            <person name="Pangilinan J."/>
            <person name="Andreopoulos W."/>
            <person name="Hayes R.D."/>
            <person name="Ng V."/>
            <person name="Grigoriev I.V."/>
            <person name="Jackson S.A."/>
            <person name="Sutton T.D.S."/>
            <person name="Dobson A.D.W."/>
            <person name="Rama T."/>
        </authorList>
    </citation>
    <scope>NUCLEOTIDE SEQUENCE</scope>
    <source>
        <strain evidence="2">TRa018bII</strain>
    </source>
</reference>
<proteinExistence type="predicted"/>
<evidence type="ECO:0000313" key="2">
    <source>
        <dbReference type="EMBL" id="KAG9236114.1"/>
    </source>
</evidence>
<dbReference type="OrthoDB" id="4525115at2759"/>
<feature type="region of interest" description="Disordered" evidence="1">
    <location>
        <begin position="61"/>
        <end position="141"/>
    </location>
</feature>
<gene>
    <name evidence="2" type="ORF">BJ875DRAFT_457245</name>
</gene>
<dbReference type="EMBL" id="MU251414">
    <property type="protein sequence ID" value="KAG9236114.1"/>
    <property type="molecule type" value="Genomic_DNA"/>
</dbReference>
<name>A0A9P8C6X3_9HELO</name>
<dbReference type="AlphaFoldDB" id="A0A9P8C6X3"/>
<keyword evidence="3" id="KW-1185">Reference proteome</keyword>
<feature type="compositionally biased region" description="Polar residues" evidence="1">
    <location>
        <begin position="74"/>
        <end position="84"/>
    </location>
</feature>
<organism evidence="2 3">
    <name type="scientific">Amylocarpus encephaloides</name>
    <dbReference type="NCBI Taxonomy" id="45428"/>
    <lineage>
        <taxon>Eukaryota</taxon>
        <taxon>Fungi</taxon>
        <taxon>Dikarya</taxon>
        <taxon>Ascomycota</taxon>
        <taxon>Pezizomycotina</taxon>
        <taxon>Leotiomycetes</taxon>
        <taxon>Helotiales</taxon>
        <taxon>Helotiales incertae sedis</taxon>
        <taxon>Amylocarpus</taxon>
    </lineage>
</organism>
<dbReference type="Proteomes" id="UP000824998">
    <property type="component" value="Unassembled WGS sequence"/>
</dbReference>
<protein>
    <recommendedName>
        <fullName evidence="4">Myb-like domain-containing protein</fullName>
    </recommendedName>
</protein>
<sequence>MAGGSTWNAESDKDLLLTIIARGNLTSISWPGIAATMASMNYTFTHEACRQHFQKIRRERQKSLGISPAKATGKESSNSKSTTTPRKRAFSSKSSAKHANSDDEEDFQDTPSKKKKKSSPQMKKENAAMNTPRFKMEEGVEVGDEENGVYFQEKLVDLENDDIYGEGDYEA</sequence>
<accession>A0A9P8C6X3</accession>
<comment type="caution">
    <text evidence="2">The sequence shown here is derived from an EMBL/GenBank/DDBJ whole genome shotgun (WGS) entry which is preliminary data.</text>
</comment>